<dbReference type="FunFam" id="3.30.559.10:FF:000007">
    <property type="entry name" value="Dihydrolipoamide acetyltransferase component of pyruvate dehydrogenase complex"/>
    <property type="match status" value="1"/>
</dbReference>
<keyword evidence="4 7" id="KW-0808">Transferase</keyword>
<accession>A0A1R3T5K6</accession>
<dbReference type="Gene3D" id="4.10.320.10">
    <property type="entry name" value="E3-binding domain"/>
    <property type="match status" value="1"/>
</dbReference>
<feature type="domain" description="Peripheral subunit-binding (PSBD)" evidence="9">
    <location>
        <begin position="155"/>
        <end position="192"/>
    </location>
</feature>
<evidence type="ECO:0000313" key="10">
    <source>
        <dbReference type="EMBL" id="SCD19867.1"/>
    </source>
</evidence>
<evidence type="ECO:0000256" key="6">
    <source>
        <dbReference type="ARBA" id="ARBA00023315"/>
    </source>
</evidence>
<evidence type="ECO:0000256" key="1">
    <source>
        <dbReference type="ARBA" id="ARBA00001938"/>
    </source>
</evidence>
<dbReference type="AlphaFoldDB" id="A0A1R3T5K6"/>
<evidence type="ECO:0000313" key="11">
    <source>
        <dbReference type="Proteomes" id="UP000187464"/>
    </source>
</evidence>
<dbReference type="Gene3D" id="3.30.559.10">
    <property type="entry name" value="Chloramphenicol acetyltransferase-like domain"/>
    <property type="match status" value="1"/>
</dbReference>
<dbReference type="KEGG" id="psac:PSM36_1042"/>
<dbReference type="InterPro" id="IPR050743">
    <property type="entry name" value="2-oxoacid_DH_E2_comp"/>
</dbReference>
<name>A0A1R3T5K6_9BACT</name>
<keyword evidence="5 7" id="KW-0450">Lipoyl</keyword>
<proteinExistence type="inferred from homology"/>
<dbReference type="PANTHER" id="PTHR43178">
    <property type="entry name" value="DIHYDROLIPOAMIDE ACETYLTRANSFERASE COMPONENT OF PYRUVATE DEHYDROGENASE COMPLEX"/>
    <property type="match status" value="1"/>
</dbReference>
<comment type="similarity">
    <text evidence="2 7">Belongs to the 2-oxoacid dehydrogenase family.</text>
</comment>
<dbReference type="InterPro" id="IPR003016">
    <property type="entry name" value="2-oxoA_DH_lipoyl-BS"/>
</dbReference>
<dbReference type="Pfam" id="PF00198">
    <property type="entry name" value="2-oxoacid_dh"/>
    <property type="match status" value="1"/>
</dbReference>
<dbReference type="EMBL" id="LT605205">
    <property type="protein sequence ID" value="SCD19867.1"/>
    <property type="molecule type" value="Genomic_DNA"/>
</dbReference>
<dbReference type="RefSeq" id="WP_076929419.1">
    <property type="nucleotide sequence ID" value="NZ_LT605205.1"/>
</dbReference>
<dbReference type="CDD" id="cd06849">
    <property type="entry name" value="lipoyl_domain"/>
    <property type="match status" value="1"/>
</dbReference>
<dbReference type="STRING" id="1642647.PSM36_1042"/>
<organism evidence="10 11">
    <name type="scientific">Proteiniphilum saccharofermentans</name>
    <dbReference type="NCBI Taxonomy" id="1642647"/>
    <lineage>
        <taxon>Bacteria</taxon>
        <taxon>Pseudomonadati</taxon>
        <taxon>Bacteroidota</taxon>
        <taxon>Bacteroidia</taxon>
        <taxon>Bacteroidales</taxon>
        <taxon>Dysgonomonadaceae</taxon>
        <taxon>Proteiniphilum</taxon>
    </lineage>
</organism>
<dbReference type="Pfam" id="PF02817">
    <property type="entry name" value="E3_binding"/>
    <property type="match status" value="1"/>
</dbReference>
<gene>
    <name evidence="10" type="ORF">PSM36_1042</name>
</gene>
<dbReference type="Gene3D" id="2.40.50.100">
    <property type="match status" value="1"/>
</dbReference>
<evidence type="ECO:0000256" key="2">
    <source>
        <dbReference type="ARBA" id="ARBA00007317"/>
    </source>
</evidence>
<keyword evidence="6 7" id="KW-0012">Acyltransferase</keyword>
<dbReference type="GO" id="GO:0031405">
    <property type="term" value="F:lipoic acid binding"/>
    <property type="evidence" value="ECO:0007669"/>
    <property type="project" value="TreeGrafter"/>
</dbReference>
<dbReference type="SUPFAM" id="SSF51230">
    <property type="entry name" value="Single hybrid motif"/>
    <property type="match status" value="1"/>
</dbReference>
<evidence type="ECO:0000256" key="3">
    <source>
        <dbReference type="ARBA" id="ARBA00011484"/>
    </source>
</evidence>
<dbReference type="PROSITE" id="PS50968">
    <property type="entry name" value="BIOTINYL_LIPOYL"/>
    <property type="match status" value="1"/>
</dbReference>
<protein>
    <recommendedName>
        <fullName evidence="7">Dihydrolipoamide acetyltransferase component of pyruvate dehydrogenase complex</fullName>
        <ecNumber evidence="7">2.3.1.-</ecNumber>
    </recommendedName>
</protein>
<evidence type="ECO:0000259" key="8">
    <source>
        <dbReference type="PROSITE" id="PS50968"/>
    </source>
</evidence>
<dbReference type="InterPro" id="IPR011053">
    <property type="entry name" value="Single_hybrid_motif"/>
</dbReference>
<dbReference type="InterPro" id="IPR004167">
    <property type="entry name" value="PSBD"/>
</dbReference>
<keyword evidence="11" id="KW-1185">Reference proteome</keyword>
<dbReference type="GO" id="GO:0005737">
    <property type="term" value="C:cytoplasm"/>
    <property type="evidence" value="ECO:0007669"/>
    <property type="project" value="TreeGrafter"/>
</dbReference>
<evidence type="ECO:0000256" key="4">
    <source>
        <dbReference type="ARBA" id="ARBA00022679"/>
    </source>
</evidence>
<dbReference type="Proteomes" id="UP000187464">
    <property type="component" value="Chromosome I"/>
</dbReference>
<evidence type="ECO:0000259" key="9">
    <source>
        <dbReference type="PROSITE" id="PS51826"/>
    </source>
</evidence>
<comment type="cofactor">
    <cofactor evidence="1 7">
        <name>(R)-lipoate</name>
        <dbReference type="ChEBI" id="CHEBI:83088"/>
    </cofactor>
</comment>
<dbReference type="SUPFAM" id="SSF52777">
    <property type="entry name" value="CoA-dependent acyltransferases"/>
    <property type="match status" value="1"/>
</dbReference>
<dbReference type="SUPFAM" id="SSF47005">
    <property type="entry name" value="Peripheral subunit-binding domain of 2-oxo acid dehydrogenase complex"/>
    <property type="match status" value="1"/>
</dbReference>
<dbReference type="Pfam" id="PF00364">
    <property type="entry name" value="Biotin_lipoyl"/>
    <property type="match status" value="1"/>
</dbReference>
<dbReference type="PANTHER" id="PTHR43178:SF5">
    <property type="entry name" value="LIPOAMIDE ACYLTRANSFERASE COMPONENT OF BRANCHED-CHAIN ALPHA-KETO ACID DEHYDROGENASE COMPLEX, MITOCHONDRIAL"/>
    <property type="match status" value="1"/>
</dbReference>
<dbReference type="EC" id="2.3.1.-" evidence="7"/>
<dbReference type="GO" id="GO:0016407">
    <property type="term" value="F:acetyltransferase activity"/>
    <property type="evidence" value="ECO:0007669"/>
    <property type="project" value="TreeGrafter"/>
</dbReference>
<dbReference type="InterPro" id="IPR001078">
    <property type="entry name" value="2-oxoacid_DH_actylTfrase"/>
</dbReference>
<dbReference type="PROSITE" id="PS00189">
    <property type="entry name" value="LIPOYL"/>
    <property type="match status" value="1"/>
</dbReference>
<comment type="subunit">
    <text evidence="3">Forms a 24-polypeptide structural core with octahedral symmetry.</text>
</comment>
<evidence type="ECO:0000256" key="7">
    <source>
        <dbReference type="RuleBase" id="RU003423"/>
    </source>
</evidence>
<reference evidence="10 11" key="1">
    <citation type="submission" date="2016-08" db="EMBL/GenBank/DDBJ databases">
        <authorList>
            <person name="Seilhamer J.J."/>
        </authorList>
    </citation>
    <scope>NUCLEOTIDE SEQUENCE [LARGE SCALE GENOMIC DNA]</scope>
    <source>
        <strain evidence="10">M3/6</strain>
    </source>
</reference>
<feature type="domain" description="Lipoyl-binding" evidence="8">
    <location>
        <begin position="2"/>
        <end position="77"/>
    </location>
</feature>
<dbReference type="InterPro" id="IPR000089">
    <property type="entry name" value="Biotin_lipoyl"/>
</dbReference>
<evidence type="ECO:0000256" key="5">
    <source>
        <dbReference type="ARBA" id="ARBA00022823"/>
    </source>
</evidence>
<dbReference type="InterPro" id="IPR036625">
    <property type="entry name" value="E3-bd_dom_sf"/>
</dbReference>
<sequence>MRFIFNFPDLGEGLEEGTILEWFVSEGDSVKVGDSLVQMETDKVVADIPSPRSGTIAARYGNVGDVIQVGSPLVEIEIEGTGESAESNEKVQESAVTEKQAVVEAGVPVQAISESEDGAAVVGTMELAGEGSLLAASDEGSSETGRSDAGVRKVLATPVARAMAKEMGININEVPGSGPSGRVKKEDILNFKSPSAETSGRTDAFTTGIEDVTYKPLTQIRKTIAKNMLHSKHNAAHMSVFEEVEISVLKEVVTKYKPKFAGKDVKLTYLSFVVKAVAQALKQHPQLNSQIDTENNRMIFRNRYHIAIAVDAPDGLVAPVIRDADRLSIFEIAKKIGELAQKARERKLALEDMKEGSFTITSFGSIGGIFATPVINYPQAGILGIGRILKTPIVKDDEIVIGNIMPVSLTVDHRIVDGGETTRFVKRVMDYLSDPVSLLMDD</sequence>
<dbReference type="PROSITE" id="PS51826">
    <property type="entry name" value="PSBD"/>
    <property type="match status" value="1"/>
</dbReference>
<dbReference type="InterPro" id="IPR023213">
    <property type="entry name" value="CAT-like_dom_sf"/>
</dbReference>